<dbReference type="Proteomes" id="UP000679992">
    <property type="component" value="Unassembled WGS sequence"/>
</dbReference>
<feature type="domain" description="Prenylated flavin chaperone LpdD-like" evidence="1">
    <location>
        <begin position="6"/>
        <end position="106"/>
    </location>
</feature>
<evidence type="ECO:0000259" key="1">
    <source>
        <dbReference type="Pfam" id="PF21758"/>
    </source>
</evidence>
<organism evidence="2 3">
    <name type="scientific">Paenibacillus vini</name>
    <dbReference type="NCBI Taxonomy" id="1476024"/>
    <lineage>
        <taxon>Bacteria</taxon>
        <taxon>Bacillati</taxon>
        <taxon>Bacillota</taxon>
        <taxon>Bacilli</taxon>
        <taxon>Bacillales</taxon>
        <taxon>Paenibacillaceae</taxon>
        <taxon>Paenibacillus</taxon>
    </lineage>
</organism>
<evidence type="ECO:0000313" key="3">
    <source>
        <dbReference type="Proteomes" id="UP000679992"/>
    </source>
</evidence>
<evidence type="ECO:0000313" key="2">
    <source>
        <dbReference type="EMBL" id="GIP55989.1"/>
    </source>
</evidence>
<gene>
    <name evidence="2" type="ORF">J42TS3_50240</name>
</gene>
<dbReference type="InterPro" id="IPR048844">
    <property type="entry name" value="LpdD_chaperone-like"/>
</dbReference>
<proteinExistence type="predicted"/>
<dbReference type="EMBL" id="BOSL01000027">
    <property type="protein sequence ID" value="GIP55989.1"/>
    <property type="molecule type" value="Genomic_DNA"/>
</dbReference>
<comment type="caution">
    <text evidence="2">The sequence shown here is derived from an EMBL/GenBank/DDBJ whole genome shotgun (WGS) entry which is preliminary data.</text>
</comment>
<sequence length="113" mass="12394">MHSFDDINLQAIPAGRDLLLMITGGEAHIGAASTAYAEGEGIQVQTTAVPGHKEHVLTAGMAKRAAKVLDRTVTVVMGIHYDDLNREEINRISEITEALLEQWLEQARTEESR</sequence>
<protein>
    <recommendedName>
        <fullName evidence="1">Prenylated flavin chaperone LpdD-like domain-containing protein</fullName>
    </recommendedName>
</protein>
<name>A0ABQ4MJ80_9BACL</name>
<dbReference type="RefSeq" id="WP_213656737.1">
    <property type="nucleotide sequence ID" value="NZ_BOSL01000027.1"/>
</dbReference>
<keyword evidence="3" id="KW-1185">Reference proteome</keyword>
<dbReference type="Pfam" id="PF21758">
    <property type="entry name" value="PAC_bac"/>
    <property type="match status" value="1"/>
</dbReference>
<accession>A0ABQ4MJ80</accession>
<reference evidence="2 3" key="1">
    <citation type="submission" date="2021-03" db="EMBL/GenBank/DDBJ databases">
        <title>Antimicrobial resistance genes in bacteria isolated from Japanese honey, and their potential for conferring macrolide and lincosamide resistance in the American foulbrood pathogen Paenibacillus larvae.</title>
        <authorList>
            <person name="Okamoto M."/>
            <person name="Kumagai M."/>
            <person name="Kanamori H."/>
            <person name="Takamatsu D."/>
        </authorList>
    </citation>
    <scope>NUCLEOTIDE SEQUENCE [LARGE SCALE GENOMIC DNA]</scope>
    <source>
        <strain evidence="2 3">J42TS3</strain>
    </source>
</reference>